<dbReference type="RefSeq" id="WP_157809868.1">
    <property type="nucleotide sequence ID" value="NZ_LT629750.1"/>
</dbReference>
<protein>
    <submittedName>
        <fullName evidence="2">HdeA/HdeB family protein</fullName>
    </submittedName>
</protein>
<evidence type="ECO:0000313" key="2">
    <source>
        <dbReference type="EMBL" id="SDS36129.1"/>
    </source>
</evidence>
<feature type="chain" id="PRO_5009259050" evidence="1">
    <location>
        <begin position="22"/>
        <end position="102"/>
    </location>
</feature>
<sequence length="102" mass="11374">MKSVAVLCFAVLLCSFHEAKAQHKVLPPVDFSAMTCDQFWEKTTPEDRGPFLFWLSGYFGHKNNSPVLDPVGFTEKTKALSQYCSKQPNDNVLSAAEKAFAN</sequence>
<keyword evidence="3" id="KW-1185">Reference proteome</keyword>
<dbReference type="Pfam" id="PF06411">
    <property type="entry name" value="HdeA"/>
    <property type="match status" value="1"/>
</dbReference>
<evidence type="ECO:0000313" key="3">
    <source>
        <dbReference type="Proteomes" id="UP000243904"/>
    </source>
</evidence>
<proteinExistence type="predicted"/>
<accession>A0A1H1RMC1</accession>
<reference evidence="3" key="1">
    <citation type="submission" date="2016-10" db="EMBL/GenBank/DDBJ databases">
        <authorList>
            <person name="Varghese N."/>
            <person name="Submissions S."/>
        </authorList>
    </citation>
    <scope>NUCLEOTIDE SEQUENCE [LARGE SCALE GENOMIC DNA]</scope>
    <source>
        <strain evidence="3">GAS369</strain>
    </source>
</reference>
<dbReference type="Proteomes" id="UP000243904">
    <property type="component" value="Chromosome I"/>
</dbReference>
<feature type="signal peptide" evidence="1">
    <location>
        <begin position="1"/>
        <end position="21"/>
    </location>
</feature>
<dbReference type="EMBL" id="LT629750">
    <property type="protein sequence ID" value="SDS36129.1"/>
    <property type="molecule type" value="Genomic_DNA"/>
</dbReference>
<dbReference type="AlphaFoldDB" id="A0A1H1RMC1"/>
<dbReference type="InterPro" id="IPR010486">
    <property type="entry name" value="HNS-dep_expression_A/B"/>
</dbReference>
<organism evidence="2 3">
    <name type="scientific">Bradyrhizobium canariense</name>
    <dbReference type="NCBI Taxonomy" id="255045"/>
    <lineage>
        <taxon>Bacteria</taxon>
        <taxon>Pseudomonadati</taxon>
        <taxon>Pseudomonadota</taxon>
        <taxon>Alphaproteobacteria</taxon>
        <taxon>Hyphomicrobiales</taxon>
        <taxon>Nitrobacteraceae</taxon>
        <taxon>Bradyrhizobium</taxon>
    </lineage>
</organism>
<keyword evidence="1" id="KW-0732">Signal</keyword>
<name>A0A1H1RMC1_9BRAD</name>
<gene>
    <name evidence="2" type="ORF">SAMN05444158_1821</name>
</gene>
<evidence type="ECO:0000256" key="1">
    <source>
        <dbReference type="SAM" id="SignalP"/>
    </source>
</evidence>